<dbReference type="EMBL" id="KD021890">
    <property type="protein sequence ID" value="EMS67241.1"/>
    <property type="molecule type" value="Genomic_DNA"/>
</dbReference>
<organism evidence="1">
    <name type="scientific">Triticum urartu</name>
    <name type="common">Red wild einkorn</name>
    <name type="synonym">Crithodium urartu</name>
    <dbReference type="NCBI Taxonomy" id="4572"/>
    <lineage>
        <taxon>Eukaryota</taxon>
        <taxon>Viridiplantae</taxon>
        <taxon>Streptophyta</taxon>
        <taxon>Embryophyta</taxon>
        <taxon>Tracheophyta</taxon>
        <taxon>Spermatophyta</taxon>
        <taxon>Magnoliopsida</taxon>
        <taxon>Liliopsida</taxon>
        <taxon>Poales</taxon>
        <taxon>Poaceae</taxon>
        <taxon>BOP clade</taxon>
        <taxon>Pooideae</taxon>
        <taxon>Triticodae</taxon>
        <taxon>Triticeae</taxon>
        <taxon>Triticinae</taxon>
        <taxon>Triticum</taxon>
    </lineage>
</organism>
<accession>M8A5D3</accession>
<reference evidence="1" key="1">
    <citation type="journal article" date="2013" name="Nature">
        <title>Draft genome of the wheat A-genome progenitor Triticum urartu.</title>
        <authorList>
            <person name="Ling H.Q."/>
            <person name="Zhao S."/>
            <person name="Liu D."/>
            <person name="Wang J."/>
            <person name="Sun H."/>
            <person name="Zhang C."/>
            <person name="Fan H."/>
            <person name="Li D."/>
            <person name="Dong L."/>
            <person name="Tao Y."/>
            <person name="Gao C."/>
            <person name="Wu H."/>
            <person name="Li Y."/>
            <person name="Cui Y."/>
            <person name="Guo X."/>
            <person name="Zheng S."/>
            <person name="Wang B."/>
            <person name="Yu K."/>
            <person name="Liang Q."/>
            <person name="Yang W."/>
            <person name="Lou X."/>
            <person name="Chen J."/>
            <person name="Feng M."/>
            <person name="Jian J."/>
            <person name="Zhang X."/>
            <person name="Luo G."/>
            <person name="Jiang Y."/>
            <person name="Liu J."/>
            <person name="Wang Z."/>
            <person name="Sha Y."/>
            <person name="Zhang B."/>
            <person name="Wu H."/>
            <person name="Tang D."/>
            <person name="Shen Q."/>
            <person name="Xue P."/>
            <person name="Zou S."/>
            <person name="Wang X."/>
            <person name="Liu X."/>
            <person name="Wang F."/>
            <person name="Yang Y."/>
            <person name="An X."/>
            <person name="Dong Z."/>
            <person name="Zhang K."/>
            <person name="Zhang X."/>
            <person name="Luo M.C."/>
            <person name="Dvorak J."/>
            <person name="Tong Y."/>
            <person name="Wang J."/>
            <person name="Yang H."/>
            <person name="Li Z."/>
            <person name="Wang D."/>
            <person name="Zhang A."/>
            <person name="Wang J."/>
        </authorList>
    </citation>
    <scope>NUCLEOTIDE SEQUENCE</scope>
</reference>
<dbReference type="OMA" id="WYNALLR"/>
<sequence length="138" mass="15375">MAPGHRGQVACLQTPLMREVDITSLHSAQTSTTPVRRGRRRRCVEVDVIFLPSNRSNDEHQSLSIVMRGNGKRKRKRCCPRDSQSIALLLFTMLHAGGHGRAPDHGYLPADGECGACSPLWYNALLRSASVETRCRCY</sequence>
<name>M8A5D3_TRIUA</name>
<gene>
    <name evidence="1" type="ORF">TRIUR3_28168</name>
</gene>
<evidence type="ECO:0000313" key="1">
    <source>
        <dbReference type="EMBL" id="EMS67241.1"/>
    </source>
</evidence>
<protein>
    <submittedName>
        <fullName evidence="1">Uncharacterized protein</fullName>
    </submittedName>
</protein>
<proteinExistence type="predicted"/>
<dbReference type="AlphaFoldDB" id="M8A5D3"/>